<organism evidence="2 3">
    <name type="scientific">Luedemannella flava</name>
    <dbReference type="NCBI Taxonomy" id="349316"/>
    <lineage>
        <taxon>Bacteria</taxon>
        <taxon>Bacillati</taxon>
        <taxon>Actinomycetota</taxon>
        <taxon>Actinomycetes</taxon>
        <taxon>Micromonosporales</taxon>
        <taxon>Micromonosporaceae</taxon>
        <taxon>Luedemannella</taxon>
    </lineage>
</organism>
<dbReference type="Proteomes" id="UP001500218">
    <property type="component" value="Unassembled WGS sequence"/>
</dbReference>
<feature type="transmembrane region" description="Helical" evidence="1">
    <location>
        <begin position="56"/>
        <end position="76"/>
    </location>
</feature>
<feature type="transmembrane region" description="Helical" evidence="1">
    <location>
        <begin position="154"/>
        <end position="174"/>
    </location>
</feature>
<comment type="caution">
    <text evidence="2">The sequence shown here is derived from an EMBL/GenBank/DDBJ whole genome shotgun (WGS) entry which is preliminary data.</text>
</comment>
<keyword evidence="3" id="KW-1185">Reference proteome</keyword>
<evidence type="ECO:0000256" key="1">
    <source>
        <dbReference type="SAM" id="Phobius"/>
    </source>
</evidence>
<dbReference type="InterPro" id="IPR032809">
    <property type="entry name" value="Put_HupE_UreJ"/>
</dbReference>
<evidence type="ECO:0008006" key="4">
    <source>
        <dbReference type="Google" id="ProtNLM"/>
    </source>
</evidence>
<proteinExistence type="predicted"/>
<dbReference type="RefSeq" id="WP_344140521.1">
    <property type="nucleotide sequence ID" value="NZ_BAAALT010000351.1"/>
</dbReference>
<name>A0ABN2MTG3_9ACTN</name>
<keyword evidence="1" id="KW-0472">Membrane</keyword>
<evidence type="ECO:0000313" key="2">
    <source>
        <dbReference type="EMBL" id="GAA1838121.1"/>
    </source>
</evidence>
<feature type="transmembrane region" description="Helical" evidence="1">
    <location>
        <begin position="186"/>
        <end position="204"/>
    </location>
</feature>
<dbReference type="Pfam" id="PF13795">
    <property type="entry name" value="HupE_UreJ_2"/>
    <property type="match status" value="1"/>
</dbReference>
<reference evidence="2 3" key="1">
    <citation type="journal article" date="2019" name="Int. J. Syst. Evol. Microbiol.">
        <title>The Global Catalogue of Microorganisms (GCM) 10K type strain sequencing project: providing services to taxonomists for standard genome sequencing and annotation.</title>
        <authorList>
            <consortium name="The Broad Institute Genomics Platform"/>
            <consortium name="The Broad Institute Genome Sequencing Center for Infectious Disease"/>
            <person name="Wu L."/>
            <person name="Ma J."/>
        </authorList>
    </citation>
    <scope>NUCLEOTIDE SEQUENCE [LARGE SCALE GENOMIC DNA]</scope>
    <source>
        <strain evidence="2 3">JCM 13250</strain>
    </source>
</reference>
<keyword evidence="1" id="KW-1133">Transmembrane helix</keyword>
<keyword evidence="1" id="KW-0812">Transmembrane</keyword>
<feature type="transmembrane region" description="Helical" evidence="1">
    <location>
        <begin position="112"/>
        <end position="134"/>
    </location>
</feature>
<feature type="transmembrane region" description="Helical" evidence="1">
    <location>
        <begin position="25"/>
        <end position="49"/>
    </location>
</feature>
<feature type="transmembrane region" description="Helical" evidence="1">
    <location>
        <begin position="88"/>
        <end position="105"/>
    </location>
</feature>
<dbReference type="EMBL" id="BAAALT010000351">
    <property type="protein sequence ID" value="GAA1838121.1"/>
    <property type="molecule type" value="Genomic_DNA"/>
</dbReference>
<gene>
    <name evidence="2" type="ORF">GCM10009682_63370</name>
</gene>
<sequence>MSAGFSTSTILAHDITGTGDSIPEFGWMGVTHMVLGWDHLLFALGVVLLAGSPRRAAGMISLFALGHSVTLIAATLTETSVSPRRVDIIIALSVAFVGVVGVFARPRTPLHWRLFGAAVLGFGLVHGLGLSTRLQEAEVSSVSGILAFNVGIELGQLAVIGVCVLVGWGLRRVAPGKVAGPTAHRVGYAGLVVAGIVLAGLLVAERWTEAPDTASALTFIAQ</sequence>
<accession>A0ABN2MTG3</accession>
<protein>
    <recommendedName>
        <fullName evidence="4">HupE/UreJ family protein</fullName>
    </recommendedName>
</protein>
<evidence type="ECO:0000313" key="3">
    <source>
        <dbReference type="Proteomes" id="UP001500218"/>
    </source>
</evidence>